<evidence type="ECO:0000256" key="5">
    <source>
        <dbReference type="ARBA" id="ARBA00023136"/>
    </source>
</evidence>
<feature type="transmembrane region" description="Helical" evidence="7">
    <location>
        <begin position="330"/>
        <end position="354"/>
    </location>
</feature>
<dbReference type="SUPFAM" id="SSF161070">
    <property type="entry name" value="SNF-like"/>
    <property type="match status" value="1"/>
</dbReference>
<dbReference type="InterPro" id="IPR047218">
    <property type="entry name" value="YocR/YhdH-like"/>
</dbReference>
<feature type="transmembrane region" description="Helical" evidence="7">
    <location>
        <begin position="247"/>
        <end position="270"/>
    </location>
</feature>
<accession>A0ABU2ZJW2</accession>
<dbReference type="Proteomes" id="UP001259803">
    <property type="component" value="Unassembled WGS sequence"/>
</dbReference>
<feature type="transmembrane region" description="Helical" evidence="7">
    <location>
        <begin position="203"/>
        <end position="227"/>
    </location>
</feature>
<dbReference type="RefSeq" id="WP_311341252.1">
    <property type="nucleotide sequence ID" value="NZ_JAVRHS010000009.1"/>
</dbReference>
<feature type="transmembrane region" description="Helical" evidence="7">
    <location>
        <begin position="58"/>
        <end position="77"/>
    </location>
</feature>
<keyword evidence="4 7" id="KW-1133">Transmembrane helix</keyword>
<organism evidence="8 9">
    <name type="scientific">Croceicoccus esteveae</name>
    <dbReference type="NCBI Taxonomy" id="3075597"/>
    <lineage>
        <taxon>Bacteria</taxon>
        <taxon>Pseudomonadati</taxon>
        <taxon>Pseudomonadota</taxon>
        <taxon>Alphaproteobacteria</taxon>
        <taxon>Sphingomonadales</taxon>
        <taxon>Erythrobacteraceae</taxon>
        <taxon>Croceicoccus</taxon>
    </lineage>
</organism>
<dbReference type="PROSITE" id="PS50267">
    <property type="entry name" value="NA_NEUROTRAN_SYMP_3"/>
    <property type="match status" value="1"/>
</dbReference>
<dbReference type="InterPro" id="IPR000175">
    <property type="entry name" value="Na/ntran_symport"/>
</dbReference>
<feature type="transmembrane region" description="Helical" evidence="7">
    <location>
        <begin position="374"/>
        <end position="395"/>
    </location>
</feature>
<evidence type="ECO:0000256" key="1">
    <source>
        <dbReference type="ARBA" id="ARBA00004141"/>
    </source>
</evidence>
<reference evidence="8 9" key="1">
    <citation type="submission" date="2023-09" db="EMBL/GenBank/DDBJ databases">
        <authorList>
            <person name="Rey-Velasco X."/>
        </authorList>
    </citation>
    <scope>NUCLEOTIDE SEQUENCE [LARGE SCALE GENOMIC DNA]</scope>
    <source>
        <strain evidence="8 9">F390</strain>
    </source>
</reference>
<evidence type="ECO:0000256" key="3">
    <source>
        <dbReference type="ARBA" id="ARBA00022692"/>
    </source>
</evidence>
<feature type="transmembrane region" description="Helical" evidence="7">
    <location>
        <begin position="29"/>
        <end position="46"/>
    </location>
</feature>
<keyword evidence="3 7" id="KW-0812">Transmembrane</keyword>
<feature type="transmembrane region" description="Helical" evidence="7">
    <location>
        <begin position="173"/>
        <end position="191"/>
    </location>
</feature>
<gene>
    <name evidence="8" type="ORF">RM533_10840</name>
</gene>
<dbReference type="EMBL" id="JAVRHS010000009">
    <property type="protein sequence ID" value="MDT0576675.1"/>
    <property type="molecule type" value="Genomic_DNA"/>
</dbReference>
<evidence type="ECO:0000256" key="2">
    <source>
        <dbReference type="ARBA" id="ARBA00022448"/>
    </source>
</evidence>
<dbReference type="InterPro" id="IPR037272">
    <property type="entry name" value="SNS_sf"/>
</dbReference>
<name>A0ABU2ZJW2_9SPHN</name>
<keyword evidence="9" id="KW-1185">Reference proteome</keyword>
<dbReference type="PANTHER" id="PTHR42948:SF1">
    <property type="entry name" value="TRANSPORTER"/>
    <property type="match status" value="1"/>
</dbReference>
<dbReference type="CDD" id="cd10336">
    <property type="entry name" value="SLC6sbd_Tyt1-Like"/>
    <property type="match status" value="1"/>
</dbReference>
<evidence type="ECO:0000256" key="6">
    <source>
        <dbReference type="SAM" id="MobiDB-lite"/>
    </source>
</evidence>
<feature type="transmembrane region" description="Helical" evidence="7">
    <location>
        <begin position="107"/>
        <end position="125"/>
    </location>
</feature>
<dbReference type="PANTHER" id="PTHR42948">
    <property type="entry name" value="TRANSPORTER"/>
    <property type="match status" value="1"/>
</dbReference>
<comment type="caution">
    <text evidence="8">The sequence shown here is derived from an EMBL/GenBank/DDBJ whole genome shotgun (WGS) entry which is preliminary data.</text>
</comment>
<feature type="region of interest" description="Disordered" evidence="6">
    <location>
        <begin position="1"/>
        <end position="25"/>
    </location>
</feature>
<keyword evidence="2" id="KW-0813">Transport</keyword>
<dbReference type="PRINTS" id="PR00176">
    <property type="entry name" value="NANEUSMPORT"/>
</dbReference>
<feature type="transmembrane region" description="Helical" evidence="7">
    <location>
        <begin position="291"/>
        <end position="310"/>
    </location>
</feature>
<comment type="subcellular location">
    <subcellularLocation>
        <location evidence="1">Membrane</location>
        <topology evidence="1">Multi-pass membrane protein</topology>
    </subcellularLocation>
</comment>
<dbReference type="Pfam" id="PF00209">
    <property type="entry name" value="SNF"/>
    <property type="match status" value="2"/>
</dbReference>
<evidence type="ECO:0000313" key="8">
    <source>
        <dbReference type="EMBL" id="MDT0576675.1"/>
    </source>
</evidence>
<evidence type="ECO:0000256" key="7">
    <source>
        <dbReference type="SAM" id="Phobius"/>
    </source>
</evidence>
<feature type="transmembrane region" description="Helical" evidence="7">
    <location>
        <begin position="132"/>
        <end position="153"/>
    </location>
</feature>
<feature type="transmembrane region" description="Helical" evidence="7">
    <location>
        <begin position="461"/>
        <end position="483"/>
    </location>
</feature>
<evidence type="ECO:0000256" key="4">
    <source>
        <dbReference type="ARBA" id="ARBA00022989"/>
    </source>
</evidence>
<keyword evidence="5 7" id="KW-0472">Membrane</keyword>
<feature type="transmembrane region" description="Helical" evidence="7">
    <location>
        <begin position="422"/>
        <end position="440"/>
    </location>
</feature>
<protein>
    <submittedName>
        <fullName evidence="8">Sodium-dependent transporter</fullName>
    </submittedName>
</protein>
<evidence type="ECO:0000313" key="9">
    <source>
        <dbReference type="Proteomes" id="UP001259803"/>
    </source>
</evidence>
<proteinExistence type="predicted"/>
<dbReference type="NCBIfam" id="NF037979">
    <property type="entry name" value="Na_transp"/>
    <property type="match status" value="1"/>
</dbReference>
<feature type="compositionally biased region" description="Basic and acidic residues" evidence="6">
    <location>
        <begin position="7"/>
        <end position="22"/>
    </location>
</feature>
<sequence length="485" mass="50835">MATATDAKPHERSHEGPEEGSHEGWSSRSAFILAAIGSAVGLGNMWRFPAEAGANGGGAFVLFYIVCVILIGLPVLLSETLIGRHGQASGPYSVLRMARDSSASGNWQIVGLIGVVSSFLVLSFYCVVGGWVLYYIGIFAADLVHTGVAGGAFQGRGPATIETLLPELFGNGLLMVALDALFLGATLFFVARGVSKGIEFVATWIMPAFFVLIVAITIYGAVTGAFIEALAYLFTFEPSKLTGPVMLAALGQAFFSLSLGMAGMITYGSYVSKDVNLAGTSTIIASADTGVALLAGLCIFPIVFTAGLAPEAGPTLMFQSLPLAFQTMPAGSLVGFLFFIMVGFAALTSSVALLEVPTAWLMERFGLRRTIASVMLAAGALLLGVLSALSFNTLAGSYPLTFLPLFSEQGWFDLLDTLTSKLLMPIAAILTAVFVGWIAAPRIVDAEAGLTGGLYRFYRVLVRWVCPLALTAILLVGIFPSLIGG</sequence>